<dbReference type="GO" id="GO:0008374">
    <property type="term" value="F:O-acyltransferase activity"/>
    <property type="evidence" value="ECO:0007669"/>
    <property type="project" value="TreeGrafter"/>
</dbReference>
<accession>A0A2X3BMT6</accession>
<dbReference type="PANTHER" id="PTHR23416">
    <property type="entry name" value="SIALIC ACID SYNTHASE-RELATED"/>
    <property type="match status" value="1"/>
</dbReference>
<dbReference type="Proteomes" id="UP000250166">
    <property type="component" value="Unassembled WGS sequence"/>
</dbReference>
<comment type="similarity">
    <text evidence="1">Belongs to the transferase hexapeptide repeat family.</text>
</comment>
<evidence type="ECO:0000313" key="4">
    <source>
        <dbReference type="Proteomes" id="UP000250166"/>
    </source>
</evidence>
<dbReference type="InterPro" id="IPR011004">
    <property type="entry name" value="Trimer_LpxA-like_sf"/>
</dbReference>
<dbReference type="SUPFAM" id="SSF51161">
    <property type="entry name" value="Trimeric LpxA-like enzymes"/>
    <property type="match status" value="1"/>
</dbReference>
<proteinExistence type="inferred from homology"/>
<dbReference type="InterPro" id="IPR051159">
    <property type="entry name" value="Hexapeptide_acetyltransf"/>
</dbReference>
<dbReference type="InterPro" id="IPR001451">
    <property type="entry name" value="Hexapep"/>
</dbReference>
<organism evidence="3 4">
    <name type="scientific">Helicobacter fennelliae</name>
    <dbReference type="NCBI Taxonomy" id="215"/>
    <lineage>
        <taxon>Bacteria</taxon>
        <taxon>Pseudomonadati</taxon>
        <taxon>Campylobacterota</taxon>
        <taxon>Epsilonproteobacteria</taxon>
        <taxon>Campylobacterales</taxon>
        <taxon>Helicobacteraceae</taxon>
        <taxon>Helicobacter</taxon>
    </lineage>
</organism>
<evidence type="ECO:0000256" key="2">
    <source>
        <dbReference type="ARBA" id="ARBA00022679"/>
    </source>
</evidence>
<dbReference type="AlphaFoldDB" id="A0A2X3BMT6"/>
<sequence>MNIFEKDLSGQPVSPQDEGFTQILEIIENAQKITAHLNNTHHSKEQVRAIFSELIGREVHSSCWIMPPFYTDFGRNIILGKNVFINHCCTFMDRGGITIGDGAFIGPKVSLITINHDINPHNRETTICKSIVLESRVWIGANAVILPGVKIGENSIIAVGSVATKDVPANVIVGGNPAKILKRIQP</sequence>
<name>A0A2X3BMT6_9HELI</name>
<dbReference type="CDD" id="cd03357">
    <property type="entry name" value="LbH_MAT_GAT"/>
    <property type="match status" value="1"/>
</dbReference>
<dbReference type="PANTHER" id="PTHR23416:SF23">
    <property type="entry name" value="ACETYLTRANSFERASE C18B11.09C-RELATED"/>
    <property type="match status" value="1"/>
</dbReference>
<keyword evidence="3" id="KW-0012">Acyltransferase</keyword>
<gene>
    <name evidence="3" type="ORF">NCTC13102_00126</name>
</gene>
<evidence type="ECO:0000256" key="1">
    <source>
        <dbReference type="ARBA" id="ARBA00007274"/>
    </source>
</evidence>
<dbReference type="Gene3D" id="2.160.10.10">
    <property type="entry name" value="Hexapeptide repeat proteins"/>
    <property type="match status" value="1"/>
</dbReference>
<reference evidence="3 4" key="1">
    <citation type="submission" date="2018-06" db="EMBL/GenBank/DDBJ databases">
        <authorList>
            <consortium name="Pathogen Informatics"/>
            <person name="Doyle S."/>
        </authorList>
    </citation>
    <scope>NUCLEOTIDE SEQUENCE [LARGE SCALE GENOMIC DNA]</scope>
    <source>
        <strain evidence="3 4">NCTC13102</strain>
    </source>
</reference>
<evidence type="ECO:0000313" key="3">
    <source>
        <dbReference type="EMBL" id="SQB97395.1"/>
    </source>
</evidence>
<dbReference type="EMBL" id="UAWL01000006">
    <property type="protein sequence ID" value="SQB97395.1"/>
    <property type="molecule type" value="Genomic_DNA"/>
</dbReference>
<protein>
    <submittedName>
        <fullName evidence="3">Nodulation protein L</fullName>
        <ecNumber evidence="3">2.3.1.-</ecNumber>
    </submittedName>
</protein>
<dbReference type="EC" id="2.3.1.-" evidence="3"/>
<dbReference type="Pfam" id="PF00132">
    <property type="entry name" value="Hexapep"/>
    <property type="match status" value="1"/>
</dbReference>
<keyword evidence="2 3" id="KW-0808">Transferase</keyword>
<dbReference type="RefSeq" id="WP_112058185.1">
    <property type="nucleotide sequence ID" value="NZ_UAWL01000006.1"/>
</dbReference>